<evidence type="ECO:0000256" key="1">
    <source>
        <dbReference type="SAM" id="MobiDB-lite"/>
    </source>
</evidence>
<keyword evidence="3" id="KW-1185">Reference proteome</keyword>
<sequence>MTVDTHVVEPPEKLSAENVQLGSGPPTREELLVYYPSKFTWQQMKTFVNAGDLGLLKRDKKLQKRYQRWAVGIKERYGSMVNYLLSYRLQWGKPDALSKLRSQLDRSSSQSDRANSDRDATPSPTSESQANPVPSKPHLPQIPPDAKGYFTADISAELISIIQNDWPYSVPAFIEHTLIWTVVPILPPDLPPSINSRLHQDGIWGFTGLFPDSPPPSPSLLPTCLPALAEWGVTESKLTRSAKGTEEEERTVKEAGAEVQNFVCQRWVEREWETAWFVNPPASAIPQLNIIWTCVEY</sequence>
<dbReference type="PANTHER" id="PTHR35020:SF2">
    <property type="entry name" value="N-ACETYLGLUCOSAMINE-INDUCED PROTEIN 1"/>
    <property type="match status" value="1"/>
</dbReference>
<protein>
    <submittedName>
        <fullName evidence="2">Uncharacterized protein</fullName>
    </submittedName>
</protein>
<comment type="caution">
    <text evidence="2">The sequence shown here is derived from an EMBL/GenBank/DDBJ whole genome shotgun (WGS) entry which is preliminary data.</text>
</comment>
<dbReference type="PANTHER" id="PTHR35020">
    <property type="entry name" value="N-ACETYLGLUCOSAMINE-INDUCED PROTEIN 1"/>
    <property type="match status" value="1"/>
</dbReference>
<dbReference type="Pfam" id="PF12239">
    <property type="entry name" value="DUF3605"/>
    <property type="match status" value="1"/>
</dbReference>
<feature type="compositionally biased region" description="Polar residues" evidence="1">
    <location>
        <begin position="122"/>
        <end position="132"/>
    </location>
</feature>
<dbReference type="InterPro" id="IPR022036">
    <property type="entry name" value="DUF3605"/>
</dbReference>
<dbReference type="GO" id="GO:0005737">
    <property type="term" value="C:cytoplasm"/>
    <property type="evidence" value="ECO:0007669"/>
    <property type="project" value="TreeGrafter"/>
</dbReference>
<feature type="region of interest" description="Disordered" evidence="1">
    <location>
        <begin position="101"/>
        <end position="144"/>
    </location>
</feature>
<dbReference type="AlphaFoldDB" id="A0A4S4M6B1"/>
<dbReference type="OrthoDB" id="498286at2759"/>
<name>A0A4S4M6B1_9AGAM</name>
<dbReference type="EMBL" id="SGPL01000018">
    <property type="protein sequence ID" value="THH20585.1"/>
    <property type="molecule type" value="Genomic_DNA"/>
</dbReference>
<feature type="region of interest" description="Disordered" evidence="1">
    <location>
        <begin position="1"/>
        <end position="22"/>
    </location>
</feature>
<evidence type="ECO:0000313" key="3">
    <source>
        <dbReference type="Proteomes" id="UP000310158"/>
    </source>
</evidence>
<reference evidence="2 3" key="1">
    <citation type="submission" date="2019-02" db="EMBL/GenBank/DDBJ databases">
        <title>Genome sequencing of the rare red list fungi Bondarzewia mesenterica.</title>
        <authorList>
            <person name="Buettner E."/>
            <person name="Kellner H."/>
        </authorList>
    </citation>
    <scope>NUCLEOTIDE SEQUENCE [LARGE SCALE GENOMIC DNA]</scope>
    <source>
        <strain evidence="2 3">DSM 108281</strain>
    </source>
</reference>
<proteinExistence type="predicted"/>
<feature type="compositionally biased region" description="Pro residues" evidence="1">
    <location>
        <begin position="134"/>
        <end position="143"/>
    </location>
</feature>
<dbReference type="Proteomes" id="UP000310158">
    <property type="component" value="Unassembled WGS sequence"/>
</dbReference>
<dbReference type="GO" id="GO:0006044">
    <property type="term" value="P:N-acetylglucosamine metabolic process"/>
    <property type="evidence" value="ECO:0007669"/>
    <property type="project" value="TreeGrafter"/>
</dbReference>
<evidence type="ECO:0000313" key="2">
    <source>
        <dbReference type="EMBL" id="THH20585.1"/>
    </source>
</evidence>
<gene>
    <name evidence="2" type="ORF">EW146_g786</name>
</gene>
<feature type="compositionally biased region" description="Basic and acidic residues" evidence="1">
    <location>
        <begin position="1"/>
        <end position="15"/>
    </location>
</feature>
<accession>A0A4S4M6B1</accession>
<organism evidence="2 3">
    <name type="scientific">Bondarzewia mesenterica</name>
    <dbReference type="NCBI Taxonomy" id="1095465"/>
    <lineage>
        <taxon>Eukaryota</taxon>
        <taxon>Fungi</taxon>
        <taxon>Dikarya</taxon>
        <taxon>Basidiomycota</taxon>
        <taxon>Agaricomycotina</taxon>
        <taxon>Agaricomycetes</taxon>
        <taxon>Russulales</taxon>
        <taxon>Bondarzewiaceae</taxon>
        <taxon>Bondarzewia</taxon>
    </lineage>
</organism>